<sequence>MSRAVVTGAARGIGAAVADRLERDGFDVLRVDLAGGFIADVTNAEDRARIVAEAGTVDVLVNNAGITRDARIVKMTEEQFLAVIRVNLGAAYELSRACNYGDGASIVSLASRAYLGNFGQFNYSASKGGLVGMTRALALELAPRVRVNAIAPSLTASEMTRAMPEKVLEKMIASIPLGRQAEPEEIAETIAALASPAAAYVTGQVLVACGGRSLAP</sequence>
<dbReference type="InterPro" id="IPR036291">
    <property type="entry name" value="NAD(P)-bd_dom_sf"/>
</dbReference>
<dbReference type="Pfam" id="PF13561">
    <property type="entry name" value="adh_short_C2"/>
    <property type="match status" value="1"/>
</dbReference>
<dbReference type="PRINTS" id="PR00081">
    <property type="entry name" value="GDHRDH"/>
</dbReference>
<dbReference type="InterPro" id="IPR057326">
    <property type="entry name" value="KR_dom"/>
</dbReference>
<proteinExistence type="inferred from homology"/>
<keyword evidence="4" id="KW-1185">Reference proteome</keyword>
<name>A0ABT4RTM8_9ACTN</name>
<evidence type="ECO:0000259" key="2">
    <source>
        <dbReference type="SMART" id="SM00822"/>
    </source>
</evidence>
<protein>
    <submittedName>
        <fullName evidence="3">SDR family oxidoreductase</fullName>
    </submittedName>
</protein>
<gene>
    <name evidence="3" type="ORF">OJ962_30260</name>
</gene>
<dbReference type="InterPro" id="IPR020904">
    <property type="entry name" value="Sc_DH/Rdtase_CS"/>
</dbReference>
<dbReference type="Gene3D" id="3.40.50.720">
    <property type="entry name" value="NAD(P)-binding Rossmann-like Domain"/>
    <property type="match status" value="1"/>
</dbReference>
<evidence type="ECO:0000256" key="1">
    <source>
        <dbReference type="ARBA" id="ARBA00006484"/>
    </source>
</evidence>
<accession>A0ABT4RTM8</accession>
<dbReference type="PROSITE" id="PS00061">
    <property type="entry name" value="ADH_SHORT"/>
    <property type="match status" value="1"/>
</dbReference>
<evidence type="ECO:0000313" key="3">
    <source>
        <dbReference type="EMBL" id="MDA0141815.1"/>
    </source>
</evidence>
<dbReference type="PANTHER" id="PTHR42879">
    <property type="entry name" value="3-OXOACYL-(ACYL-CARRIER-PROTEIN) REDUCTASE"/>
    <property type="match status" value="1"/>
</dbReference>
<organism evidence="3 4">
    <name type="scientific">Solirubrobacter deserti</name>
    <dbReference type="NCBI Taxonomy" id="2282478"/>
    <lineage>
        <taxon>Bacteria</taxon>
        <taxon>Bacillati</taxon>
        <taxon>Actinomycetota</taxon>
        <taxon>Thermoleophilia</taxon>
        <taxon>Solirubrobacterales</taxon>
        <taxon>Solirubrobacteraceae</taxon>
        <taxon>Solirubrobacter</taxon>
    </lineage>
</organism>
<dbReference type="SUPFAM" id="SSF51735">
    <property type="entry name" value="NAD(P)-binding Rossmann-fold domains"/>
    <property type="match status" value="1"/>
</dbReference>
<dbReference type="EMBL" id="JAPCID010000066">
    <property type="protein sequence ID" value="MDA0141815.1"/>
    <property type="molecule type" value="Genomic_DNA"/>
</dbReference>
<dbReference type="InterPro" id="IPR002347">
    <property type="entry name" value="SDR_fam"/>
</dbReference>
<reference evidence="3" key="1">
    <citation type="submission" date="2022-10" db="EMBL/GenBank/DDBJ databases">
        <title>The WGS of Solirubrobacter sp. CPCC 204708.</title>
        <authorList>
            <person name="Jiang Z."/>
        </authorList>
    </citation>
    <scope>NUCLEOTIDE SEQUENCE</scope>
    <source>
        <strain evidence="3">CPCC 204708</strain>
    </source>
</reference>
<feature type="domain" description="Ketoreductase" evidence="2">
    <location>
        <begin position="2"/>
        <end position="148"/>
    </location>
</feature>
<comment type="similarity">
    <text evidence="1">Belongs to the short-chain dehydrogenases/reductases (SDR) family.</text>
</comment>
<dbReference type="InterPro" id="IPR050259">
    <property type="entry name" value="SDR"/>
</dbReference>
<dbReference type="SMART" id="SM00822">
    <property type="entry name" value="PKS_KR"/>
    <property type="match status" value="1"/>
</dbReference>
<dbReference type="PANTHER" id="PTHR42879:SF2">
    <property type="entry name" value="3-OXOACYL-[ACYL-CARRIER-PROTEIN] REDUCTASE FABG"/>
    <property type="match status" value="1"/>
</dbReference>
<comment type="caution">
    <text evidence="3">The sequence shown here is derived from an EMBL/GenBank/DDBJ whole genome shotgun (WGS) entry which is preliminary data.</text>
</comment>
<dbReference type="PRINTS" id="PR00080">
    <property type="entry name" value="SDRFAMILY"/>
</dbReference>
<dbReference type="Proteomes" id="UP001147700">
    <property type="component" value="Unassembled WGS sequence"/>
</dbReference>
<evidence type="ECO:0000313" key="4">
    <source>
        <dbReference type="Proteomes" id="UP001147700"/>
    </source>
</evidence>
<dbReference type="RefSeq" id="WP_202953804.1">
    <property type="nucleotide sequence ID" value="NZ_JAPCID010000066.1"/>
</dbReference>